<dbReference type="Pfam" id="PF03703">
    <property type="entry name" value="bPH_2"/>
    <property type="match status" value="1"/>
</dbReference>
<dbReference type="Proteomes" id="UP001595548">
    <property type="component" value="Unassembled WGS sequence"/>
</dbReference>
<evidence type="ECO:0000259" key="2">
    <source>
        <dbReference type="Pfam" id="PF03703"/>
    </source>
</evidence>
<sequence length="178" mass="19694">MPQADTVVTDEVLPPLLDEPWRPIDLAYCSVLRIVVLIYLLVITVAGLAFVWLTDPVALSAVASGLGAVYLLGLFLLLVWAPRRVKHTQYLLREQDVHVRVGFWWHSTTSAGNNRVQHTEVTQGPLERLYGLSKLVVYTAGGNQSDVKIPGLPTATAHRLKNYLTEKVVAEELLDAAE</sequence>
<evidence type="ECO:0000313" key="3">
    <source>
        <dbReference type="EMBL" id="MFC3155604.1"/>
    </source>
</evidence>
<name>A0ABV7HSG0_9GAMM</name>
<evidence type="ECO:0000313" key="4">
    <source>
        <dbReference type="Proteomes" id="UP001595548"/>
    </source>
</evidence>
<evidence type="ECO:0000256" key="1">
    <source>
        <dbReference type="SAM" id="Phobius"/>
    </source>
</evidence>
<accession>A0ABV7HSG0</accession>
<gene>
    <name evidence="3" type="ORF">ACFOEB_10370</name>
</gene>
<keyword evidence="1" id="KW-0812">Transmembrane</keyword>
<reference evidence="4" key="1">
    <citation type="journal article" date="2019" name="Int. J. Syst. Evol. Microbiol.">
        <title>The Global Catalogue of Microorganisms (GCM) 10K type strain sequencing project: providing services to taxonomists for standard genome sequencing and annotation.</title>
        <authorList>
            <consortium name="The Broad Institute Genomics Platform"/>
            <consortium name="The Broad Institute Genome Sequencing Center for Infectious Disease"/>
            <person name="Wu L."/>
            <person name="Ma J."/>
        </authorList>
    </citation>
    <scope>NUCLEOTIDE SEQUENCE [LARGE SCALE GENOMIC DNA]</scope>
    <source>
        <strain evidence="4">KCTC 52141</strain>
    </source>
</reference>
<feature type="domain" description="YdbS-like PH" evidence="2">
    <location>
        <begin position="86"/>
        <end position="164"/>
    </location>
</feature>
<keyword evidence="4" id="KW-1185">Reference proteome</keyword>
<keyword evidence="1" id="KW-1133">Transmembrane helix</keyword>
<dbReference type="PANTHER" id="PTHR34473:SF3">
    <property type="entry name" value="TRANSMEMBRANE PROTEIN-RELATED"/>
    <property type="match status" value="1"/>
</dbReference>
<dbReference type="RefSeq" id="WP_382416387.1">
    <property type="nucleotide sequence ID" value="NZ_AP031500.1"/>
</dbReference>
<keyword evidence="1" id="KW-0472">Membrane</keyword>
<dbReference type="PANTHER" id="PTHR34473">
    <property type="entry name" value="UPF0699 TRANSMEMBRANE PROTEIN YDBS"/>
    <property type="match status" value="1"/>
</dbReference>
<dbReference type="InterPro" id="IPR005182">
    <property type="entry name" value="YdbS-like_PH"/>
</dbReference>
<feature type="transmembrane region" description="Helical" evidence="1">
    <location>
        <begin position="31"/>
        <end position="53"/>
    </location>
</feature>
<comment type="caution">
    <text evidence="3">The sequence shown here is derived from an EMBL/GenBank/DDBJ whole genome shotgun (WGS) entry which is preliminary data.</text>
</comment>
<proteinExistence type="predicted"/>
<protein>
    <submittedName>
        <fullName evidence="3">PH domain-containing protein</fullName>
    </submittedName>
</protein>
<dbReference type="EMBL" id="JBHRTL010000006">
    <property type="protein sequence ID" value="MFC3155604.1"/>
    <property type="molecule type" value="Genomic_DNA"/>
</dbReference>
<organism evidence="3 4">
    <name type="scientific">Gilvimarinus japonicus</name>
    <dbReference type="NCBI Taxonomy" id="1796469"/>
    <lineage>
        <taxon>Bacteria</taxon>
        <taxon>Pseudomonadati</taxon>
        <taxon>Pseudomonadota</taxon>
        <taxon>Gammaproteobacteria</taxon>
        <taxon>Cellvibrionales</taxon>
        <taxon>Cellvibrionaceae</taxon>
        <taxon>Gilvimarinus</taxon>
    </lineage>
</organism>
<feature type="transmembrane region" description="Helical" evidence="1">
    <location>
        <begin position="59"/>
        <end position="81"/>
    </location>
</feature>